<keyword evidence="2" id="KW-0560">Oxidoreductase</keyword>
<evidence type="ECO:0000313" key="4">
    <source>
        <dbReference type="EMBL" id="MBD2532014.1"/>
    </source>
</evidence>
<dbReference type="EMBL" id="JACJSI010000046">
    <property type="protein sequence ID" value="MBD2532014.1"/>
    <property type="molecule type" value="Genomic_DNA"/>
</dbReference>
<organism evidence="4 5">
    <name type="scientific">Nostoc flagelliforme FACHB-838</name>
    <dbReference type="NCBI Taxonomy" id="2692904"/>
    <lineage>
        <taxon>Bacteria</taxon>
        <taxon>Bacillati</taxon>
        <taxon>Cyanobacteriota</taxon>
        <taxon>Cyanophyceae</taxon>
        <taxon>Nostocales</taxon>
        <taxon>Nostocaceae</taxon>
        <taxon>Nostoc</taxon>
    </lineage>
</organism>
<sequence>MNVNSRTDVFDVIIVGGGPAGLTAALMLGRACKRVLVCDAGKPRNQVVHAAHGFFSQDGISPVQLLQIGREQLHPYDDVEIQVGEVVDAQKLGDRFQVTLSDGNQFVGRKLLLATGMKDSLPAIDGFAKLWGSSIFHCPYCHGWEVRDQPLAIYGKGEVGLEMTFMLTGWSRDLVLCSDGSAELTDEQRQQLSNWGVQLREEKIARLEHQDDKLTGIVFTNNEVLPRRGILLRPRSYQHSHLAAKLGCKLGNDDIVQVDETKQTSIPGLYAVGDVSSPYSQIAVAVASGTIAAVSINQTLTEENLVQLR</sequence>
<comment type="caution">
    <text evidence="4">The sequence shown here is derived from an EMBL/GenBank/DDBJ whole genome shotgun (WGS) entry which is preliminary data.</text>
</comment>
<dbReference type="Gene3D" id="3.50.50.60">
    <property type="entry name" value="FAD/NAD(P)-binding domain"/>
    <property type="match status" value="2"/>
</dbReference>
<keyword evidence="1" id="KW-0285">Flavoprotein</keyword>
<gene>
    <name evidence="4" type="ORF">H6G97_21455</name>
</gene>
<dbReference type="PRINTS" id="PR00368">
    <property type="entry name" value="FADPNR"/>
</dbReference>
<dbReference type="PRINTS" id="PR00469">
    <property type="entry name" value="PNDRDTASEII"/>
</dbReference>
<proteinExistence type="predicted"/>
<evidence type="ECO:0000256" key="1">
    <source>
        <dbReference type="ARBA" id="ARBA00022630"/>
    </source>
</evidence>
<dbReference type="InterPro" id="IPR050097">
    <property type="entry name" value="Ferredoxin-NADP_redctase_2"/>
</dbReference>
<evidence type="ECO:0000256" key="2">
    <source>
        <dbReference type="ARBA" id="ARBA00023002"/>
    </source>
</evidence>
<feature type="domain" description="FAD/NAD(P)-binding" evidence="3">
    <location>
        <begin position="10"/>
        <end position="289"/>
    </location>
</feature>
<dbReference type="PANTHER" id="PTHR48105">
    <property type="entry name" value="THIOREDOXIN REDUCTASE 1-RELATED-RELATED"/>
    <property type="match status" value="1"/>
</dbReference>
<name>A0ABR8DRD1_9NOSO</name>
<dbReference type="InterPro" id="IPR023753">
    <property type="entry name" value="FAD/NAD-binding_dom"/>
</dbReference>
<dbReference type="InterPro" id="IPR036188">
    <property type="entry name" value="FAD/NAD-bd_sf"/>
</dbReference>
<protein>
    <submittedName>
        <fullName evidence="4">NAD(P)/FAD-dependent oxidoreductase</fullName>
    </submittedName>
</protein>
<dbReference type="SUPFAM" id="SSF51905">
    <property type="entry name" value="FAD/NAD(P)-binding domain"/>
    <property type="match status" value="1"/>
</dbReference>
<dbReference type="Proteomes" id="UP000623440">
    <property type="component" value="Unassembled WGS sequence"/>
</dbReference>
<evidence type="ECO:0000313" key="5">
    <source>
        <dbReference type="Proteomes" id="UP000623440"/>
    </source>
</evidence>
<dbReference type="Pfam" id="PF07992">
    <property type="entry name" value="Pyr_redox_2"/>
    <property type="match status" value="1"/>
</dbReference>
<reference evidence="4 5" key="1">
    <citation type="journal article" date="2020" name="ISME J.">
        <title>Comparative genomics reveals insights into cyanobacterial evolution and habitat adaptation.</title>
        <authorList>
            <person name="Chen M.Y."/>
            <person name="Teng W.K."/>
            <person name="Zhao L."/>
            <person name="Hu C.X."/>
            <person name="Zhou Y.K."/>
            <person name="Han B.P."/>
            <person name="Song L.R."/>
            <person name="Shu W.S."/>
        </authorList>
    </citation>
    <scope>NUCLEOTIDE SEQUENCE [LARGE SCALE GENOMIC DNA]</scope>
    <source>
        <strain evidence="4 5">FACHB-838</strain>
    </source>
</reference>
<accession>A0ABR8DRD1</accession>
<keyword evidence="5" id="KW-1185">Reference proteome</keyword>
<evidence type="ECO:0000259" key="3">
    <source>
        <dbReference type="Pfam" id="PF07992"/>
    </source>
</evidence>